<evidence type="ECO:0000313" key="5">
    <source>
        <dbReference type="Proteomes" id="UP000396788"/>
    </source>
</evidence>
<evidence type="ECO:0000313" key="2">
    <source>
        <dbReference type="EMBL" id="MDN4575615.1"/>
    </source>
</evidence>
<evidence type="ECO:0000256" key="1">
    <source>
        <dbReference type="SAM" id="SignalP"/>
    </source>
</evidence>
<protein>
    <recommendedName>
        <fullName evidence="7">Fap amyloid fibril minor component</fullName>
    </recommendedName>
</protein>
<dbReference type="RefSeq" id="WP_130024870.1">
    <property type="nucleotide sequence ID" value="NZ_CABPRY010000001.1"/>
</dbReference>
<sequence>MPRIALLSALVLTVAHAPAFAAPLNDATVVNLSTRQTLASDAVFRGGQTATLGTDALRNAHGSFGVNVAAGALNLQSNQLVLANASRVAVDTRQTIRNTTILTGVPSASLGDRALMGASGNLGVNVVAGVANAQANALAIH</sequence>
<evidence type="ECO:0000313" key="3">
    <source>
        <dbReference type="EMBL" id="MDN4580717.1"/>
    </source>
</evidence>
<gene>
    <name evidence="2" type="ORF">DBA34_20435</name>
    <name evidence="3" type="ORF">DBB29_21680</name>
    <name evidence="4" type="ORF">PCE31107_00757</name>
</gene>
<evidence type="ECO:0008006" key="7">
    <source>
        <dbReference type="Google" id="ProtNLM"/>
    </source>
</evidence>
<feature type="signal peptide" evidence="1">
    <location>
        <begin position="1"/>
        <end position="21"/>
    </location>
</feature>
<dbReference type="Proteomes" id="UP000396788">
    <property type="component" value="Unassembled WGS sequence"/>
</dbReference>
<proteinExistence type="predicted"/>
<reference evidence="4 5" key="2">
    <citation type="submission" date="2019-08" db="EMBL/GenBank/DDBJ databases">
        <authorList>
            <person name="Peeters C."/>
        </authorList>
    </citation>
    <scope>NUCLEOTIDE SEQUENCE [LARGE SCALE GENOMIC DNA]</scope>
    <source>
        <strain evidence="4 5">LMG 31107</strain>
    </source>
</reference>
<dbReference type="Proteomes" id="UP001172791">
    <property type="component" value="Unassembled WGS sequence"/>
</dbReference>
<dbReference type="Proteomes" id="UP001172788">
    <property type="component" value="Unassembled WGS sequence"/>
</dbReference>
<dbReference type="EMBL" id="CABPRY010000001">
    <property type="protein sequence ID" value="VVD73786.1"/>
    <property type="molecule type" value="Genomic_DNA"/>
</dbReference>
<feature type="chain" id="PRO_5044620877" description="Fap amyloid fibril minor component" evidence="1">
    <location>
        <begin position="22"/>
        <end position="141"/>
    </location>
</feature>
<dbReference type="EMBL" id="QAID01000045">
    <property type="protein sequence ID" value="MDN4580717.1"/>
    <property type="molecule type" value="Genomic_DNA"/>
</dbReference>
<dbReference type="EMBL" id="QAIC01000042">
    <property type="protein sequence ID" value="MDN4575615.1"/>
    <property type="molecule type" value="Genomic_DNA"/>
</dbReference>
<dbReference type="AlphaFoldDB" id="A0A5E4SD35"/>
<name>A0A5E4SD35_9BURK</name>
<evidence type="ECO:0000313" key="4">
    <source>
        <dbReference type="EMBL" id="VVD73786.1"/>
    </source>
</evidence>
<keyword evidence="1" id="KW-0732">Signal</keyword>
<keyword evidence="6" id="KW-1185">Reference proteome</keyword>
<evidence type="ECO:0000313" key="6">
    <source>
        <dbReference type="Proteomes" id="UP001172788"/>
    </source>
</evidence>
<organism evidence="4 5">
    <name type="scientific">Pandoraea cepalis</name>
    <dbReference type="NCBI Taxonomy" id="2508294"/>
    <lineage>
        <taxon>Bacteria</taxon>
        <taxon>Pseudomonadati</taxon>
        <taxon>Pseudomonadota</taxon>
        <taxon>Betaproteobacteria</taxon>
        <taxon>Burkholderiales</taxon>
        <taxon>Burkholderiaceae</taxon>
        <taxon>Pandoraea</taxon>
    </lineage>
</organism>
<reference evidence="2" key="1">
    <citation type="submission" date="2018-04" db="EMBL/GenBank/DDBJ databases">
        <authorList>
            <person name="Jy Z."/>
        </authorList>
    </citation>
    <scope>NUCLEOTIDE SEQUENCE</scope>
    <source>
        <strain evidence="3">AS13</strain>
        <strain evidence="2">LA18</strain>
    </source>
</reference>
<accession>A0A5E4SD35</accession>